<dbReference type="GeneID" id="81439803"/>
<feature type="transmembrane region" description="Helical" evidence="6">
    <location>
        <begin position="455"/>
        <end position="478"/>
    </location>
</feature>
<dbReference type="FunFam" id="1.20.1740.10:FF:000039">
    <property type="entry name" value="Neutral amino acid transporter (Eurofung)"/>
    <property type="match status" value="1"/>
</dbReference>
<comment type="caution">
    <text evidence="8">The sequence shown here is derived from an EMBL/GenBank/DDBJ whole genome shotgun (WGS) entry which is preliminary data.</text>
</comment>
<proteinExistence type="inferred from homology"/>
<dbReference type="GO" id="GO:0015179">
    <property type="term" value="F:L-amino acid transmembrane transporter activity"/>
    <property type="evidence" value="ECO:0007669"/>
    <property type="project" value="TreeGrafter"/>
</dbReference>
<gene>
    <name evidence="8" type="ORF">N7496_007705</name>
</gene>
<dbReference type="InterPro" id="IPR013057">
    <property type="entry name" value="AA_transpt_TM"/>
</dbReference>
<evidence type="ECO:0000313" key="9">
    <source>
        <dbReference type="Proteomes" id="UP001147782"/>
    </source>
</evidence>
<feature type="transmembrane region" description="Helical" evidence="6">
    <location>
        <begin position="115"/>
        <end position="134"/>
    </location>
</feature>
<dbReference type="EMBL" id="JAPZBS010000007">
    <property type="protein sequence ID" value="KAJ5367945.1"/>
    <property type="molecule type" value="Genomic_DNA"/>
</dbReference>
<feature type="transmembrane region" description="Helical" evidence="6">
    <location>
        <begin position="390"/>
        <end position="414"/>
    </location>
</feature>
<dbReference type="OrthoDB" id="294730at2759"/>
<evidence type="ECO:0000259" key="7">
    <source>
        <dbReference type="Pfam" id="PF01490"/>
    </source>
</evidence>
<keyword evidence="3 6" id="KW-0812">Transmembrane</keyword>
<sequence>MDTADKKADQSETAENFSILTQAQYQLEHREQKDMEPIKDEMPTSILQDPFSGEEGTQVQYRIMKWCSELGTKQISVMIAQSISLGVLSLPSSMATLGFIPYVEKTTLKQTSGCILILGIGALTTYTGYVLGQFKLRHPHIHNMSDAAEILFGTWGREIVTVTQIIFFVFLMGAHILTFSIMMNTLTDHGACTIIFCLVGAIICFVLTLSRRLQDVSYLGIICKRDSCSSLYTQTDQIPASLSIFISVTVTIIAVGIEAPDIKAYSVNHPTLLSGFSASLNIIISFAGHLAFFSFQSELAEPRDFTKALVALQVTDTSLYLVAAVVIYYYAGADVKSPALLSTSTTVAKVAFGIALGTIVIAGVIIAHVGAKTIYVRLFRGTNRMNESSLVSYGTWVLIVLLLWTIAWVIANAIPVFNDLLSLLAAAFASWFSFGLEGLFWLHMNRGKLDTKRKIVLAVLNVFLVVICVLMCGMGLWATGKGISISAKNAHGAFSCADNR</sequence>
<reference evidence="8" key="2">
    <citation type="journal article" date="2023" name="IMA Fungus">
        <title>Comparative genomic study of the Penicillium genus elucidates a diverse pangenome and 15 lateral gene transfer events.</title>
        <authorList>
            <person name="Petersen C."/>
            <person name="Sorensen T."/>
            <person name="Nielsen M.R."/>
            <person name="Sondergaard T.E."/>
            <person name="Sorensen J.L."/>
            <person name="Fitzpatrick D.A."/>
            <person name="Frisvad J.C."/>
            <person name="Nielsen K.L."/>
        </authorList>
    </citation>
    <scope>NUCLEOTIDE SEQUENCE</scope>
    <source>
        <strain evidence="8">IBT 29864</strain>
    </source>
</reference>
<feature type="transmembrane region" description="Helical" evidence="6">
    <location>
        <begin position="277"/>
        <end position="296"/>
    </location>
</feature>
<evidence type="ECO:0000256" key="4">
    <source>
        <dbReference type="ARBA" id="ARBA00022989"/>
    </source>
</evidence>
<dbReference type="Pfam" id="PF01490">
    <property type="entry name" value="Aa_trans"/>
    <property type="match status" value="1"/>
</dbReference>
<dbReference type="PANTHER" id="PTHR22950:SF479">
    <property type="entry name" value="AMINO ACID TRANSPORTER (EUROFUNG)-RELATED"/>
    <property type="match status" value="1"/>
</dbReference>
<feature type="transmembrane region" description="Helical" evidence="6">
    <location>
        <begin position="165"/>
        <end position="183"/>
    </location>
</feature>
<reference evidence="8" key="1">
    <citation type="submission" date="2022-11" db="EMBL/GenBank/DDBJ databases">
        <authorList>
            <person name="Petersen C."/>
        </authorList>
    </citation>
    <scope>NUCLEOTIDE SEQUENCE</scope>
    <source>
        <strain evidence="8">IBT 29864</strain>
    </source>
</reference>
<keyword evidence="4 6" id="KW-1133">Transmembrane helix</keyword>
<dbReference type="Proteomes" id="UP001147782">
    <property type="component" value="Unassembled WGS sequence"/>
</dbReference>
<protein>
    <recommendedName>
        <fullName evidence="7">Amino acid transporter transmembrane domain-containing protein</fullName>
    </recommendedName>
</protein>
<feature type="transmembrane region" description="Helical" evidence="6">
    <location>
        <begin position="350"/>
        <end position="369"/>
    </location>
</feature>
<accession>A0A9W9V686</accession>
<evidence type="ECO:0000313" key="8">
    <source>
        <dbReference type="EMBL" id="KAJ5367945.1"/>
    </source>
</evidence>
<keyword evidence="5 6" id="KW-0472">Membrane</keyword>
<comment type="similarity">
    <text evidence="2">Belongs to the amino acid/polyamine transporter 2 family.</text>
</comment>
<evidence type="ECO:0000256" key="2">
    <source>
        <dbReference type="ARBA" id="ARBA00008066"/>
    </source>
</evidence>
<dbReference type="AlphaFoldDB" id="A0A9W9V686"/>
<feature type="domain" description="Amino acid transporter transmembrane" evidence="7">
    <location>
        <begin position="77"/>
        <end position="479"/>
    </location>
</feature>
<feature type="transmembrane region" description="Helical" evidence="6">
    <location>
        <begin position="238"/>
        <end position="257"/>
    </location>
</feature>
<evidence type="ECO:0000256" key="1">
    <source>
        <dbReference type="ARBA" id="ARBA00004141"/>
    </source>
</evidence>
<dbReference type="RefSeq" id="XP_056552687.1">
    <property type="nucleotide sequence ID" value="XM_056700624.1"/>
</dbReference>
<keyword evidence="9" id="KW-1185">Reference proteome</keyword>
<feature type="transmembrane region" description="Helical" evidence="6">
    <location>
        <begin position="189"/>
        <end position="209"/>
    </location>
</feature>
<feature type="transmembrane region" description="Helical" evidence="6">
    <location>
        <begin position="83"/>
        <end position="103"/>
    </location>
</feature>
<organism evidence="8 9">
    <name type="scientific">Penicillium cataractarum</name>
    <dbReference type="NCBI Taxonomy" id="2100454"/>
    <lineage>
        <taxon>Eukaryota</taxon>
        <taxon>Fungi</taxon>
        <taxon>Dikarya</taxon>
        <taxon>Ascomycota</taxon>
        <taxon>Pezizomycotina</taxon>
        <taxon>Eurotiomycetes</taxon>
        <taxon>Eurotiomycetidae</taxon>
        <taxon>Eurotiales</taxon>
        <taxon>Aspergillaceae</taxon>
        <taxon>Penicillium</taxon>
    </lineage>
</organism>
<evidence type="ECO:0000256" key="6">
    <source>
        <dbReference type="SAM" id="Phobius"/>
    </source>
</evidence>
<dbReference type="GO" id="GO:0016020">
    <property type="term" value="C:membrane"/>
    <property type="evidence" value="ECO:0007669"/>
    <property type="project" value="UniProtKB-SubCell"/>
</dbReference>
<evidence type="ECO:0000256" key="3">
    <source>
        <dbReference type="ARBA" id="ARBA00022692"/>
    </source>
</evidence>
<feature type="transmembrane region" description="Helical" evidence="6">
    <location>
        <begin position="308"/>
        <end position="330"/>
    </location>
</feature>
<feature type="transmembrane region" description="Helical" evidence="6">
    <location>
        <begin position="420"/>
        <end position="443"/>
    </location>
</feature>
<name>A0A9W9V686_9EURO</name>
<dbReference type="PANTHER" id="PTHR22950">
    <property type="entry name" value="AMINO ACID TRANSPORTER"/>
    <property type="match status" value="1"/>
</dbReference>
<evidence type="ECO:0000256" key="5">
    <source>
        <dbReference type="ARBA" id="ARBA00023136"/>
    </source>
</evidence>
<comment type="subcellular location">
    <subcellularLocation>
        <location evidence="1">Membrane</location>
        <topology evidence="1">Multi-pass membrane protein</topology>
    </subcellularLocation>
</comment>